<feature type="transmembrane region" description="Helical" evidence="8">
    <location>
        <begin position="169"/>
        <end position="199"/>
    </location>
</feature>
<evidence type="ECO:0000256" key="1">
    <source>
        <dbReference type="ARBA" id="ARBA00004651"/>
    </source>
</evidence>
<evidence type="ECO:0000256" key="3">
    <source>
        <dbReference type="ARBA" id="ARBA00022676"/>
    </source>
</evidence>
<keyword evidence="5 8" id="KW-0812">Transmembrane</keyword>
<evidence type="ECO:0008006" key="11">
    <source>
        <dbReference type="Google" id="ProtNLM"/>
    </source>
</evidence>
<comment type="caution">
    <text evidence="9">The sequence shown here is derived from an EMBL/GenBank/DDBJ whole genome shotgun (WGS) entry which is preliminary data.</text>
</comment>
<accession>A0A1F7JAI6</accession>
<proteinExistence type="predicted"/>
<protein>
    <recommendedName>
        <fullName evidence="11">Glycosyltransferase RgtA/B/C/D-like domain-containing protein</fullName>
    </recommendedName>
</protein>
<keyword evidence="2" id="KW-1003">Cell membrane</keyword>
<evidence type="ECO:0000256" key="5">
    <source>
        <dbReference type="ARBA" id="ARBA00022692"/>
    </source>
</evidence>
<keyword evidence="6 8" id="KW-1133">Transmembrane helix</keyword>
<feature type="transmembrane region" description="Helical" evidence="8">
    <location>
        <begin position="91"/>
        <end position="110"/>
    </location>
</feature>
<comment type="subcellular location">
    <subcellularLocation>
        <location evidence="1">Cell membrane</location>
        <topology evidence="1">Multi-pass membrane protein</topology>
    </subcellularLocation>
</comment>
<dbReference type="PANTHER" id="PTHR33908:SF11">
    <property type="entry name" value="MEMBRANE PROTEIN"/>
    <property type="match status" value="1"/>
</dbReference>
<dbReference type="Proteomes" id="UP000176480">
    <property type="component" value="Unassembled WGS sequence"/>
</dbReference>
<evidence type="ECO:0000256" key="2">
    <source>
        <dbReference type="ARBA" id="ARBA00022475"/>
    </source>
</evidence>
<dbReference type="GO" id="GO:0005886">
    <property type="term" value="C:plasma membrane"/>
    <property type="evidence" value="ECO:0007669"/>
    <property type="project" value="UniProtKB-SubCell"/>
</dbReference>
<evidence type="ECO:0000256" key="7">
    <source>
        <dbReference type="ARBA" id="ARBA00023136"/>
    </source>
</evidence>
<evidence type="ECO:0000256" key="4">
    <source>
        <dbReference type="ARBA" id="ARBA00022679"/>
    </source>
</evidence>
<feature type="transmembrane region" description="Helical" evidence="8">
    <location>
        <begin position="276"/>
        <end position="292"/>
    </location>
</feature>
<sequence>MEKNKLNKRYVIAVILVIFIYCFLRFYQLDKRIGFDWDQERDAYVMKQLLVDHKPTLIGPRVVDVNGFFLGPYYSYLLAPFYILSGLHPRAIVYFVIAVDSAFALFAFFIIKKLWGVKHSLIFLLLWGINPLLIAFDTSAWNPLLIPVGIITLWWLLYKLDQTKKTVYWFLLGVNLAIGIHFHFQYFFLCLFTFYFLYISRKTIATNLVKVLLFFFPILFFLAPLIIFDIRHDYLNTHLFLNFFSNIHTKEGYYIFNWTAVLSNFLYQITTIKIKFINMVVYSLIIGLFFLLSRKKSGFQRRFYQANVFLFLITPLFFMAYGQKPSEYYFLFLYLFIYIGLAEAVVFWKKYQVFVLLLILNVLIFTRNIFNMIQPHQADLYYKDLAVQEVRKINSQNNYQIVLMMPFGRDNGFRYLINYYGMETDPSVKKGEVILRIPPAAQDKIFGDIGVY</sequence>
<dbReference type="GO" id="GO:0009103">
    <property type="term" value="P:lipopolysaccharide biosynthetic process"/>
    <property type="evidence" value="ECO:0007669"/>
    <property type="project" value="UniProtKB-ARBA"/>
</dbReference>
<reference evidence="9 10" key="1">
    <citation type="journal article" date="2016" name="Nat. Commun.">
        <title>Thousands of microbial genomes shed light on interconnected biogeochemical processes in an aquifer system.</title>
        <authorList>
            <person name="Anantharaman K."/>
            <person name="Brown C.T."/>
            <person name="Hug L.A."/>
            <person name="Sharon I."/>
            <person name="Castelle C.J."/>
            <person name="Probst A.J."/>
            <person name="Thomas B.C."/>
            <person name="Singh A."/>
            <person name="Wilkins M.J."/>
            <person name="Karaoz U."/>
            <person name="Brodie E.L."/>
            <person name="Williams K.H."/>
            <person name="Hubbard S.S."/>
            <person name="Banfield J.F."/>
        </authorList>
    </citation>
    <scope>NUCLEOTIDE SEQUENCE [LARGE SCALE GENOMIC DNA]</scope>
</reference>
<dbReference type="InterPro" id="IPR050297">
    <property type="entry name" value="LipidA_mod_glycosyltrf_83"/>
</dbReference>
<dbReference type="STRING" id="1802067.A2966_02150"/>
<keyword evidence="7 8" id="KW-0472">Membrane</keyword>
<name>A0A1F7JAI6_9BACT</name>
<feature type="transmembrane region" description="Helical" evidence="8">
    <location>
        <begin position="117"/>
        <end position="134"/>
    </location>
</feature>
<evidence type="ECO:0000256" key="6">
    <source>
        <dbReference type="ARBA" id="ARBA00022989"/>
    </source>
</evidence>
<keyword evidence="4" id="KW-0808">Transferase</keyword>
<dbReference type="GO" id="GO:0016763">
    <property type="term" value="F:pentosyltransferase activity"/>
    <property type="evidence" value="ECO:0007669"/>
    <property type="project" value="TreeGrafter"/>
</dbReference>
<feature type="transmembrane region" description="Helical" evidence="8">
    <location>
        <begin position="353"/>
        <end position="370"/>
    </location>
</feature>
<feature type="transmembrane region" description="Helical" evidence="8">
    <location>
        <begin position="211"/>
        <end position="230"/>
    </location>
</feature>
<feature type="transmembrane region" description="Helical" evidence="8">
    <location>
        <begin position="140"/>
        <end position="157"/>
    </location>
</feature>
<feature type="transmembrane region" description="Helical" evidence="8">
    <location>
        <begin position="304"/>
        <end position="322"/>
    </location>
</feature>
<evidence type="ECO:0000256" key="8">
    <source>
        <dbReference type="SAM" id="Phobius"/>
    </source>
</evidence>
<dbReference type="EMBL" id="MGAR01000004">
    <property type="protein sequence ID" value="OGK52622.1"/>
    <property type="molecule type" value="Genomic_DNA"/>
</dbReference>
<evidence type="ECO:0000313" key="10">
    <source>
        <dbReference type="Proteomes" id="UP000176480"/>
    </source>
</evidence>
<gene>
    <name evidence="9" type="ORF">A2966_02150</name>
</gene>
<evidence type="ECO:0000313" key="9">
    <source>
        <dbReference type="EMBL" id="OGK52622.1"/>
    </source>
</evidence>
<dbReference type="PANTHER" id="PTHR33908">
    <property type="entry name" value="MANNOSYLTRANSFERASE YKCB-RELATED"/>
    <property type="match status" value="1"/>
</dbReference>
<feature type="transmembrane region" description="Helical" evidence="8">
    <location>
        <begin position="328"/>
        <end position="346"/>
    </location>
</feature>
<feature type="transmembrane region" description="Helical" evidence="8">
    <location>
        <begin position="9"/>
        <end position="27"/>
    </location>
</feature>
<dbReference type="AlphaFoldDB" id="A0A1F7JAI6"/>
<keyword evidence="3" id="KW-0328">Glycosyltransferase</keyword>
<organism evidence="9 10">
    <name type="scientific">Candidatus Roizmanbacteria bacterium RIFCSPLOWO2_01_FULL_41_22</name>
    <dbReference type="NCBI Taxonomy" id="1802067"/>
    <lineage>
        <taxon>Bacteria</taxon>
        <taxon>Candidatus Roizmaniibacteriota</taxon>
    </lineage>
</organism>